<dbReference type="Gene3D" id="1.10.600.10">
    <property type="entry name" value="Farnesyl Diphosphate Synthase"/>
    <property type="match status" value="1"/>
</dbReference>
<evidence type="ECO:0000256" key="4">
    <source>
        <dbReference type="ARBA" id="ARBA00022679"/>
    </source>
</evidence>
<comment type="similarity">
    <text evidence="3 8">Belongs to the FPP/GGPP synthase family.</text>
</comment>
<proteinExistence type="inferred from homology"/>
<protein>
    <recommendedName>
        <fullName evidence="12">Geranylgeranyl diphosphate synthase</fullName>
    </recommendedName>
</protein>
<feature type="compositionally biased region" description="Polar residues" evidence="9">
    <location>
        <begin position="1"/>
        <end position="10"/>
    </location>
</feature>
<dbReference type="AlphaFoldDB" id="A0AAV9DBA2"/>
<evidence type="ECO:0000256" key="6">
    <source>
        <dbReference type="ARBA" id="ARBA00022842"/>
    </source>
</evidence>
<dbReference type="GO" id="GO:0046872">
    <property type="term" value="F:metal ion binding"/>
    <property type="evidence" value="ECO:0007669"/>
    <property type="project" value="UniProtKB-KW"/>
</dbReference>
<sequence>MASSIANLMNSPFPFKTHRQKRPRIVAQSQSGLLEETRKPEFHFDDYLASKAVMVNEALDAAIPLRHPARIHESMRYSLLAGGKRVRPILSIASCELVGGDGALALPVACAVEMVHTMSLIHDDLPCMDDDDLRRGRPTNHVAFGEATAVLAGDALLALAFQHVADHALRGGGAWTERAMRAVAELGAAVGSEGLVAGQIVDLESEGQEVGLDALEYIHVNKTSKLLEVAAVCGALYGGARAEEVERVREYARCVGLLFQVVDDILDVTRTSEELGKTAGKDLASDKATYPKLMGLERARGFAGELLARAEGELRWFDARRSAPLLHLARYIAHRQN</sequence>
<organism evidence="10 11">
    <name type="scientific">Acorus calamus</name>
    <name type="common">Sweet flag</name>
    <dbReference type="NCBI Taxonomy" id="4465"/>
    <lineage>
        <taxon>Eukaryota</taxon>
        <taxon>Viridiplantae</taxon>
        <taxon>Streptophyta</taxon>
        <taxon>Embryophyta</taxon>
        <taxon>Tracheophyta</taxon>
        <taxon>Spermatophyta</taxon>
        <taxon>Magnoliopsida</taxon>
        <taxon>Liliopsida</taxon>
        <taxon>Acoraceae</taxon>
        <taxon>Acorus</taxon>
    </lineage>
</organism>
<gene>
    <name evidence="10" type="ORF">QJS10_CPB14g00395</name>
</gene>
<evidence type="ECO:0000256" key="7">
    <source>
        <dbReference type="ARBA" id="ARBA00023229"/>
    </source>
</evidence>
<evidence type="ECO:0008006" key="12">
    <source>
        <dbReference type="Google" id="ProtNLM"/>
    </source>
</evidence>
<dbReference type="PROSITE" id="PS00723">
    <property type="entry name" value="POLYPRENYL_SYNTHASE_1"/>
    <property type="match status" value="1"/>
</dbReference>
<keyword evidence="11" id="KW-1185">Reference proteome</keyword>
<dbReference type="SFLD" id="SFLDG01017">
    <property type="entry name" value="Polyprenyl_Transferase_Like"/>
    <property type="match status" value="1"/>
</dbReference>
<comment type="caution">
    <text evidence="10">The sequence shown here is derived from an EMBL/GenBank/DDBJ whole genome shotgun (WGS) entry which is preliminary data.</text>
</comment>
<dbReference type="GO" id="GO:0004659">
    <property type="term" value="F:prenyltransferase activity"/>
    <property type="evidence" value="ECO:0007669"/>
    <property type="project" value="InterPro"/>
</dbReference>
<dbReference type="PROSITE" id="PS00444">
    <property type="entry name" value="POLYPRENYL_SYNTHASE_2"/>
    <property type="match status" value="1"/>
</dbReference>
<dbReference type="InterPro" id="IPR008949">
    <property type="entry name" value="Isoprenoid_synthase_dom_sf"/>
</dbReference>
<feature type="region of interest" description="Disordered" evidence="9">
    <location>
        <begin position="1"/>
        <end position="22"/>
    </location>
</feature>
<dbReference type="CDD" id="cd00685">
    <property type="entry name" value="Trans_IPPS_HT"/>
    <property type="match status" value="1"/>
</dbReference>
<dbReference type="InterPro" id="IPR033749">
    <property type="entry name" value="Polyprenyl_synt_CS"/>
</dbReference>
<dbReference type="Pfam" id="PF00348">
    <property type="entry name" value="polyprenyl_synt"/>
    <property type="match status" value="1"/>
</dbReference>
<dbReference type="Proteomes" id="UP001180020">
    <property type="component" value="Unassembled WGS sequence"/>
</dbReference>
<evidence type="ECO:0000313" key="11">
    <source>
        <dbReference type="Proteomes" id="UP001180020"/>
    </source>
</evidence>
<dbReference type="GO" id="GO:0008299">
    <property type="term" value="P:isoprenoid biosynthetic process"/>
    <property type="evidence" value="ECO:0007669"/>
    <property type="project" value="UniProtKB-KW"/>
</dbReference>
<dbReference type="SFLD" id="SFLDS00005">
    <property type="entry name" value="Isoprenoid_Synthase_Type_I"/>
    <property type="match status" value="1"/>
</dbReference>
<reference evidence="10" key="1">
    <citation type="journal article" date="2023" name="Nat. Commun.">
        <title>Diploid and tetraploid genomes of Acorus and the evolution of monocots.</title>
        <authorList>
            <person name="Ma L."/>
            <person name="Liu K.W."/>
            <person name="Li Z."/>
            <person name="Hsiao Y.Y."/>
            <person name="Qi Y."/>
            <person name="Fu T."/>
            <person name="Tang G.D."/>
            <person name="Zhang D."/>
            <person name="Sun W.H."/>
            <person name="Liu D.K."/>
            <person name="Li Y."/>
            <person name="Chen G.Z."/>
            <person name="Liu X.D."/>
            <person name="Liao X.Y."/>
            <person name="Jiang Y.T."/>
            <person name="Yu X."/>
            <person name="Hao Y."/>
            <person name="Huang J."/>
            <person name="Zhao X.W."/>
            <person name="Ke S."/>
            <person name="Chen Y.Y."/>
            <person name="Wu W.L."/>
            <person name="Hsu J.L."/>
            <person name="Lin Y.F."/>
            <person name="Huang M.D."/>
            <person name="Li C.Y."/>
            <person name="Huang L."/>
            <person name="Wang Z.W."/>
            <person name="Zhao X."/>
            <person name="Zhong W.Y."/>
            <person name="Peng D.H."/>
            <person name="Ahmad S."/>
            <person name="Lan S."/>
            <person name="Zhang J.S."/>
            <person name="Tsai W.C."/>
            <person name="Van de Peer Y."/>
            <person name="Liu Z.J."/>
        </authorList>
    </citation>
    <scope>NUCLEOTIDE SEQUENCE</scope>
    <source>
        <strain evidence="10">CP</strain>
    </source>
</reference>
<reference evidence="10" key="2">
    <citation type="submission" date="2023-06" db="EMBL/GenBank/DDBJ databases">
        <authorList>
            <person name="Ma L."/>
            <person name="Liu K.-W."/>
            <person name="Li Z."/>
            <person name="Hsiao Y.-Y."/>
            <person name="Qi Y."/>
            <person name="Fu T."/>
            <person name="Tang G."/>
            <person name="Zhang D."/>
            <person name="Sun W.-H."/>
            <person name="Liu D.-K."/>
            <person name="Li Y."/>
            <person name="Chen G.-Z."/>
            <person name="Liu X.-D."/>
            <person name="Liao X.-Y."/>
            <person name="Jiang Y.-T."/>
            <person name="Yu X."/>
            <person name="Hao Y."/>
            <person name="Huang J."/>
            <person name="Zhao X.-W."/>
            <person name="Ke S."/>
            <person name="Chen Y.-Y."/>
            <person name="Wu W.-L."/>
            <person name="Hsu J.-L."/>
            <person name="Lin Y.-F."/>
            <person name="Huang M.-D."/>
            <person name="Li C.-Y."/>
            <person name="Huang L."/>
            <person name="Wang Z.-W."/>
            <person name="Zhao X."/>
            <person name="Zhong W.-Y."/>
            <person name="Peng D.-H."/>
            <person name="Ahmad S."/>
            <person name="Lan S."/>
            <person name="Zhang J.-S."/>
            <person name="Tsai W.-C."/>
            <person name="Van De Peer Y."/>
            <person name="Liu Z.-J."/>
        </authorList>
    </citation>
    <scope>NUCLEOTIDE SEQUENCE</scope>
    <source>
        <strain evidence="10">CP</strain>
        <tissue evidence="10">Leaves</tissue>
    </source>
</reference>
<evidence type="ECO:0000256" key="9">
    <source>
        <dbReference type="SAM" id="MobiDB-lite"/>
    </source>
</evidence>
<evidence type="ECO:0000256" key="2">
    <source>
        <dbReference type="ARBA" id="ARBA00005128"/>
    </source>
</evidence>
<dbReference type="FunFam" id="1.10.600.10:FF:000001">
    <property type="entry name" value="Geranylgeranyl diphosphate synthase"/>
    <property type="match status" value="1"/>
</dbReference>
<evidence type="ECO:0000256" key="5">
    <source>
        <dbReference type="ARBA" id="ARBA00022723"/>
    </source>
</evidence>
<dbReference type="InterPro" id="IPR000092">
    <property type="entry name" value="Polyprenyl_synt"/>
</dbReference>
<keyword evidence="7" id="KW-0414">Isoprene biosynthesis</keyword>
<comment type="pathway">
    <text evidence="2">Isoprenoid biosynthesis.</text>
</comment>
<dbReference type="NCBIfam" id="NF045485">
    <property type="entry name" value="FPPsyn"/>
    <property type="match status" value="1"/>
</dbReference>
<dbReference type="SUPFAM" id="SSF48576">
    <property type="entry name" value="Terpenoid synthases"/>
    <property type="match status" value="1"/>
</dbReference>
<evidence type="ECO:0000256" key="3">
    <source>
        <dbReference type="ARBA" id="ARBA00006706"/>
    </source>
</evidence>
<dbReference type="PANTHER" id="PTHR43281">
    <property type="entry name" value="FARNESYL DIPHOSPHATE SYNTHASE"/>
    <property type="match status" value="1"/>
</dbReference>
<keyword evidence="5" id="KW-0479">Metal-binding</keyword>
<evidence type="ECO:0000256" key="8">
    <source>
        <dbReference type="RuleBase" id="RU004466"/>
    </source>
</evidence>
<evidence type="ECO:0000256" key="1">
    <source>
        <dbReference type="ARBA" id="ARBA00001946"/>
    </source>
</evidence>
<dbReference type="PANTHER" id="PTHR43281:SF1">
    <property type="entry name" value="FARNESYL DIPHOSPHATE SYNTHASE"/>
    <property type="match status" value="1"/>
</dbReference>
<keyword evidence="4 8" id="KW-0808">Transferase</keyword>
<evidence type="ECO:0000313" key="10">
    <source>
        <dbReference type="EMBL" id="KAK1298217.1"/>
    </source>
</evidence>
<dbReference type="InterPro" id="IPR053378">
    <property type="entry name" value="Prenyl_diphosphate_synthase"/>
</dbReference>
<accession>A0AAV9DBA2</accession>
<dbReference type="EMBL" id="JAUJYO010000014">
    <property type="protein sequence ID" value="KAK1298217.1"/>
    <property type="molecule type" value="Genomic_DNA"/>
</dbReference>
<keyword evidence="6" id="KW-0460">Magnesium</keyword>
<name>A0AAV9DBA2_ACOCL</name>
<comment type="cofactor">
    <cofactor evidence="1">
        <name>Mg(2+)</name>
        <dbReference type="ChEBI" id="CHEBI:18420"/>
    </cofactor>
</comment>
<dbReference type="GO" id="GO:0005737">
    <property type="term" value="C:cytoplasm"/>
    <property type="evidence" value="ECO:0007669"/>
    <property type="project" value="UniProtKB-ARBA"/>
</dbReference>